<organism evidence="2 3">
    <name type="scientific">Phytophthora infestans</name>
    <name type="common">Potato late blight agent</name>
    <name type="synonym">Botrytis infestans</name>
    <dbReference type="NCBI Taxonomy" id="4787"/>
    <lineage>
        <taxon>Eukaryota</taxon>
        <taxon>Sar</taxon>
        <taxon>Stramenopiles</taxon>
        <taxon>Oomycota</taxon>
        <taxon>Peronosporomycetes</taxon>
        <taxon>Peronosporales</taxon>
        <taxon>Peronosporaceae</taxon>
        <taxon>Phytophthora</taxon>
    </lineage>
</organism>
<dbReference type="Proteomes" id="UP000704712">
    <property type="component" value="Unassembled WGS sequence"/>
</dbReference>
<feature type="chain" id="PRO_5035756598" description="Secreted RxLR effector peptide protein" evidence="1">
    <location>
        <begin position="21"/>
        <end position="422"/>
    </location>
</feature>
<reference evidence="2" key="1">
    <citation type="submission" date="2020-03" db="EMBL/GenBank/DDBJ databases">
        <title>Hybrid Assembly of Korean Phytophthora infestans isolates.</title>
        <authorList>
            <person name="Prokchorchik M."/>
            <person name="Lee Y."/>
            <person name="Seo J."/>
            <person name="Cho J.-H."/>
            <person name="Park Y.-E."/>
            <person name="Jang D.-C."/>
            <person name="Im J.-S."/>
            <person name="Choi J.-G."/>
            <person name="Park H.-J."/>
            <person name="Lee G.-B."/>
            <person name="Lee Y.-G."/>
            <person name="Hong S.-Y."/>
            <person name="Cho K."/>
            <person name="Sohn K.H."/>
        </authorList>
    </citation>
    <scope>NUCLEOTIDE SEQUENCE</scope>
    <source>
        <strain evidence="2">KR_2_A2</strain>
    </source>
</reference>
<feature type="signal peptide" evidence="1">
    <location>
        <begin position="1"/>
        <end position="20"/>
    </location>
</feature>
<sequence>MRVHCVVLLGVFALLARNNASSGAQAATRSFTSAERRLSTLRSGYIANEGKEERVIHGAEKLLDAAKKVPGLENVATSLKSGQMSPRDAFKYLVVEKVADNLFDGPHFKAWLDYSTRFKKMDPNAGTVSTIDTLAAHFTDDALARIVKVAKENPTTKLRGTFIEDALLAKWVKDGQTPGYITKTLGRQVTPDEVFKALKSDIKTDNLFASREYSAWLTYDNFFKSENPNFASKPLVDILSTHFSDQKLSSIIKAAQGNRLSKLRAAQFEKDLLAKWVKSGETSTYISKTLGRQVTPDDVFDLLSLQKATDNIFTHSEYDTWLKYATSFKNENPNVRPDPVIDTLTANLGDQGLIELIKRAAKNPATEEKATYIKNALLDDWVKANKSPAYVLNKLATSNDDKTKLLRTYLGKLDSSPLFKFT</sequence>
<dbReference type="AlphaFoldDB" id="A0A8S9V8V2"/>
<evidence type="ECO:0000313" key="2">
    <source>
        <dbReference type="EMBL" id="KAF4147619.1"/>
    </source>
</evidence>
<protein>
    <recommendedName>
        <fullName evidence="4">Secreted RxLR effector peptide protein</fullName>
    </recommendedName>
</protein>
<evidence type="ECO:0000313" key="3">
    <source>
        <dbReference type="Proteomes" id="UP000704712"/>
    </source>
</evidence>
<dbReference type="EMBL" id="JAACNO010000425">
    <property type="protein sequence ID" value="KAF4147619.1"/>
    <property type="molecule type" value="Genomic_DNA"/>
</dbReference>
<keyword evidence="1" id="KW-0732">Signal</keyword>
<gene>
    <name evidence="2" type="ORF">GN958_ATG03192</name>
</gene>
<name>A0A8S9V8V2_PHYIN</name>
<evidence type="ECO:0008006" key="4">
    <source>
        <dbReference type="Google" id="ProtNLM"/>
    </source>
</evidence>
<proteinExistence type="predicted"/>
<evidence type="ECO:0000256" key="1">
    <source>
        <dbReference type="SAM" id="SignalP"/>
    </source>
</evidence>
<accession>A0A8S9V8V2</accession>
<comment type="caution">
    <text evidence="2">The sequence shown here is derived from an EMBL/GenBank/DDBJ whole genome shotgun (WGS) entry which is preliminary data.</text>
</comment>